<evidence type="ECO:0000256" key="1">
    <source>
        <dbReference type="SAM" id="Phobius"/>
    </source>
</evidence>
<dbReference type="InterPro" id="IPR011250">
    <property type="entry name" value="OMP/PagP_B-barrel"/>
</dbReference>
<keyword evidence="4" id="KW-1185">Reference proteome</keyword>
<reference evidence="3 4" key="1">
    <citation type="submission" date="2016-01" db="EMBL/GenBank/DDBJ databases">
        <title>Whole genome sequencing of Myroides marinus L41.</title>
        <authorList>
            <person name="Hong K.W."/>
        </authorList>
    </citation>
    <scope>NUCLEOTIDE SEQUENCE [LARGE SCALE GENOMIC DNA]</scope>
    <source>
        <strain evidence="3 4">L41</strain>
    </source>
</reference>
<feature type="transmembrane region" description="Helical" evidence="1">
    <location>
        <begin position="66"/>
        <end position="84"/>
    </location>
</feature>
<dbReference type="Gene3D" id="2.40.160.20">
    <property type="match status" value="1"/>
</dbReference>
<dbReference type="SUPFAM" id="SSF56925">
    <property type="entry name" value="OMPA-like"/>
    <property type="match status" value="1"/>
</dbReference>
<comment type="caution">
    <text evidence="3">The sequence shown here is derived from an EMBL/GenBank/DDBJ whole genome shotgun (WGS) entry which is preliminary data.</text>
</comment>
<evidence type="ECO:0000259" key="2">
    <source>
        <dbReference type="Pfam" id="PF13568"/>
    </source>
</evidence>
<protein>
    <recommendedName>
        <fullName evidence="2">Outer membrane protein beta-barrel domain-containing protein</fullName>
    </recommendedName>
</protein>
<keyword evidence="1" id="KW-0812">Transmembrane</keyword>
<dbReference type="AlphaFoldDB" id="A0A165RLZ3"/>
<feature type="domain" description="Outer membrane protein beta-barrel" evidence="2">
    <location>
        <begin position="268"/>
        <end position="412"/>
    </location>
</feature>
<dbReference type="Pfam" id="PF13568">
    <property type="entry name" value="OMP_b-brl_2"/>
    <property type="match status" value="1"/>
</dbReference>
<dbReference type="Proteomes" id="UP000076630">
    <property type="component" value="Unassembled WGS sequence"/>
</dbReference>
<evidence type="ECO:0000313" key="4">
    <source>
        <dbReference type="Proteomes" id="UP000076630"/>
    </source>
</evidence>
<keyword evidence="1" id="KW-0472">Membrane</keyword>
<organism evidence="3 4">
    <name type="scientific">Myroides marinus</name>
    <dbReference type="NCBI Taxonomy" id="703342"/>
    <lineage>
        <taxon>Bacteria</taxon>
        <taxon>Pseudomonadati</taxon>
        <taxon>Bacteroidota</taxon>
        <taxon>Flavobacteriia</taxon>
        <taxon>Flavobacteriales</taxon>
        <taxon>Flavobacteriaceae</taxon>
        <taxon>Myroides</taxon>
    </lineage>
</organism>
<keyword evidence="1" id="KW-1133">Transmembrane helix</keyword>
<sequence length="443" mass="49427">MNDKWINDLEQKMKGHTEVGPEGLWEDLEQKLFAQEKGKVIPLYADTVEQINKAKLANRRNWVKRLLAIAACIIAVTTIGIQFLKQEGELLPNINVIKEGERKNIVDSKEHIEETKDLQGGEKEIVSNYTQELKDNDLNKPKGIGTNENKVERAVVESLNIGQELVLNPIINTDKIEELSIALIQDKHTDVLKEGQIKEKLVTQIEAQKRKGLSLGLLSSNMTSNSSQAQTGYASMNGAVRFDSKNPNIEIANTALAEIYTANLDKEVNTKINHKQPLRFGLSVSYALGDKWGLNSGITYTKLSSDLNSGSLDNKIMMNQTLHYIGIPVQVNYNIWQKGNFSAYVNGGALVEKAISGTLTTKYKIGDKIKEEPKENINTKSIQASVNMSVGMEYKLGKGVGLFVEPGVRYYFDDNSSISTIYKEKPFNFNAQIGLRYSIPTKK</sequence>
<evidence type="ECO:0000313" key="3">
    <source>
        <dbReference type="EMBL" id="KZE83603.1"/>
    </source>
</evidence>
<accession>A0A165RLZ3</accession>
<name>A0A165RLZ3_9FLAO</name>
<dbReference type="RefSeq" id="WP_038986883.1">
    <property type="nucleotide sequence ID" value="NZ_JWJO01000036.1"/>
</dbReference>
<dbReference type="InterPro" id="IPR025665">
    <property type="entry name" value="Beta-barrel_OMP_2"/>
</dbReference>
<gene>
    <name evidence="3" type="ORF">AV926_04265</name>
</gene>
<dbReference type="OrthoDB" id="1150526at2"/>
<dbReference type="EMBL" id="LQNU01000037">
    <property type="protein sequence ID" value="KZE83603.1"/>
    <property type="molecule type" value="Genomic_DNA"/>
</dbReference>
<proteinExistence type="predicted"/>